<dbReference type="EMBL" id="JAPDGR010000038">
    <property type="protein sequence ID" value="KAJ2998047.1"/>
    <property type="molecule type" value="Genomic_DNA"/>
</dbReference>
<proteinExistence type="predicted"/>
<reference evidence="1" key="1">
    <citation type="submission" date="2022-10" db="EMBL/GenBank/DDBJ databases">
        <title>Genome Sequence of Xylaria curta.</title>
        <authorList>
            <person name="Buettner E."/>
        </authorList>
    </citation>
    <scope>NUCLEOTIDE SEQUENCE</scope>
    <source>
        <strain evidence="1">Babe10</strain>
    </source>
</reference>
<name>A0ACC1PRR7_9PEZI</name>
<comment type="caution">
    <text evidence="1">The sequence shown here is derived from an EMBL/GenBank/DDBJ whole genome shotgun (WGS) entry which is preliminary data.</text>
</comment>
<organism evidence="1 2">
    <name type="scientific">Xylaria curta</name>
    <dbReference type="NCBI Taxonomy" id="42375"/>
    <lineage>
        <taxon>Eukaryota</taxon>
        <taxon>Fungi</taxon>
        <taxon>Dikarya</taxon>
        <taxon>Ascomycota</taxon>
        <taxon>Pezizomycotina</taxon>
        <taxon>Sordariomycetes</taxon>
        <taxon>Xylariomycetidae</taxon>
        <taxon>Xylariales</taxon>
        <taxon>Xylariaceae</taxon>
        <taxon>Xylaria</taxon>
    </lineage>
</organism>
<sequence>MPLKTKKKGIEPSPELPGLFPTHDGSYGINTLITAQSKKGQKLSTGMTKEKFDDKEWVKFMKDKVSKKYGMNDNLKKAVDENHKEVEEEEHEGKNPSHHLGGNTQNPYNTPSSSSFEPPGFGNSGGPGSAGKPGVSGSIPPLTPHIPTYDPNNRPFLEQNDVRPRPPYAYAELPSANPIAHVGINHPISPPAEDALFYGLPKRQGGNEPISYRRPEPSNMYNFESGLFDDATLQTPGQASGLFGATQPMTQGVGLPAQNQTEVPSDLTNVPTTAGQPTNQPTSGSQPQPQSTLVWRPTPSDSQSSNGQPTSGSQPAPVSSVFWEPPQANPSDSEELLYTPTVTKTPKLGVTSKGTTKSKYPNINFPRQGTGVGKQKNPTKGGKYASRQRKWVLPSLDLITTSIIFFLVITYALWRTLPAISDGPDSGETSLPHTGLSSKFSKILGTISNLLPEIPDIQPIPNDHSPNAPSGPGTSGNNGINPDELASDLEQRMPDRIWVQGDKKGKMKIPEDFWRALRQLIMEDDRILSLENSEISEDHWLAIQSRIRHTNLGASSPTKDGEAFEEKVSQAWESWIEQNKAAVKKALDGVALTKDEFMKLFRKEITSYNREINQELKELQKRIEVITQQMSKFQHAISSTSGITKDEIAKTFDSLYAKVVNNAKLDATARGVIGGHINDVLANQVNFFGIGAGASIDPMFSSRSWKVRKDFFKSKKWVERDGYKAQPRTSALSPWNQEGECFCAGTDLKGYGQGTNNISVIISRNIVPQHLVVEHILPGATLDPGAIPKNIEVWASIEEVNLRDEVQAFSEAQFPGTPKEEILHEGFVKIGHFTYEKKNSGDGIQVFKLSDELTRMRAVTDHIVIRAINNYGADHTCFYRLRLYGEVVERPDDPPAKTQNRWSWL</sequence>
<evidence type="ECO:0000313" key="2">
    <source>
        <dbReference type="Proteomes" id="UP001143856"/>
    </source>
</evidence>
<dbReference type="Proteomes" id="UP001143856">
    <property type="component" value="Unassembled WGS sequence"/>
</dbReference>
<protein>
    <submittedName>
        <fullName evidence="1">Uncharacterized protein</fullName>
    </submittedName>
</protein>
<keyword evidence="2" id="KW-1185">Reference proteome</keyword>
<gene>
    <name evidence="1" type="ORF">NUW58_g448</name>
</gene>
<accession>A0ACC1PRR7</accession>
<evidence type="ECO:0000313" key="1">
    <source>
        <dbReference type="EMBL" id="KAJ2998047.1"/>
    </source>
</evidence>